<reference evidence="2" key="1">
    <citation type="journal article" date="2008" name="Nat. Genet.">
        <title>The Pristionchus pacificus genome provides a unique perspective on nematode lifestyle and parasitism.</title>
        <authorList>
            <person name="Dieterich C."/>
            <person name="Clifton S.W."/>
            <person name="Schuster L.N."/>
            <person name="Chinwalla A."/>
            <person name="Delehaunty K."/>
            <person name="Dinkelacker I."/>
            <person name="Fulton L."/>
            <person name="Fulton R."/>
            <person name="Godfrey J."/>
            <person name="Minx P."/>
            <person name="Mitreva M."/>
            <person name="Roeseler W."/>
            <person name="Tian H."/>
            <person name="Witte H."/>
            <person name="Yang S.P."/>
            <person name="Wilson R.K."/>
            <person name="Sommer R.J."/>
        </authorList>
    </citation>
    <scope>NUCLEOTIDE SEQUENCE [LARGE SCALE GENOMIC DNA]</scope>
    <source>
        <strain evidence="2">PS312</strain>
    </source>
</reference>
<name>A0A2A6C141_PRIPA</name>
<evidence type="ECO:0000313" key="1">
    <source>
        <dbReference type="EnsemblMetazoa" id="PPA45855.1"/>
    </source>
</evidence>
<sequence length="193" mass="21693">MFGPHVQIIACESLDDAAIAHKLQDLHSPNQSARRREIRVNWCSHHLYWQCRVLRDFFVSCLDHTIGANYRSNRVASSSPQRTPIALHTINAQQPEKRNQFLSTLPTPATLHAGYFRTLWQRDQSPLYFAAAAAIAHNMQGLQCRLYTSSIHSCRSSTTHPAITLHSGHPPQAPAISCSQTKSLLNHTSNYNS</sequence>
<proteinExistence type="predicted"/>
<reference evidence="1" key="2">
    <citation type="submission" date="2022-06" db="UniProtKB">
        <authorList>
            <consortium name="EnsemblMetazoa"/>
        </authorList>
    </citation>
    <scope>IDENTIFICATION</scope>
    <source>
        <strain evidence="1">PS312</strain>
    </source>
</reference>
<organism evidence="1 2">
    <name type="scientific">Pristionchus pacificus</name>
    <name type="common">Parasitic nematode worm</name>
    <dbReference type="NCBI Taxonomy" id="54126"/>
    <lineage>
        <taxon>Eukaryota</taxon>
        <taxon>Metazoa</taxon>
        <taxon>Ecdysozoa</taxon>
        <taxon>Nematoda</taxon>
        <taxon>Chromadorea</taxon>
        <taxon>Rhabditida</taxon>
        <taxon>Rhabditina</taxon>
        <taxon>Diplogasteromorpha</taxon>
        <taxon>Diplogasteroidea</taxon>
        <taxon>Neodiplogasteridae</taxon>
        <taxon>Pristionchus</taxon>
    </lineage>
</organism>
<dbReference type="EnsemblMetazoa" id="PPA45855.1">
    <property type="protein sequence ID" value="PPA45855.1"/>
    <property type="gene ID" value="WBGene00284224"/>
</dbReference>
<gene>
    <name evidence="1" type="primary">WBGene00284224</name>
</gene>
<dbReference type="AlphaFoldDB" id="A0A2A6C141"/>
<evidence type="ECO:0000313" key="2">
    <source>
        <dbReference type="Proteomes" id="UP000005239"/>
    </source>
</evidence>
<accession>A0A2A6C141</accession>
<keyword evidence="2" id="KW-1185">Reference proteome</keyword>
<dbReference type="Proteomes" id="UP000005239">
    <property type="component" value="Unassembled WGS sequence"/>
</dbReference>
<accession>A0A8R1Z4G6</accession>
<protein>
    <submittedName>
        <fullName evidence="1">Uncharacterized protein</fullName>
    </submittedName>
</protein>